<gene>
    <name evidence="11" type="primary">Gal11</name>
    <name evidence="11" type="ORF">HALSEN_R10171</name>
</gene>
<keyword evidence="8" id="KW-0044">Antibiotic</keyword>
<comment type="subcellular location">
    <subcellularLocation>
        <location evidence="1">Cytoplasmic granule</location>
    </subcellularLocation>
    <subcellularLocation>
        <location evidence="2">Secreted</location>
    </subcellularLocation>
</comment>
<keyword evidence="6 10" id="KW-0732">Signal</keyword>
<sequence>MKLFSHLMNLLLFLLQAVPGLGLPKDTLHCLGYHGFCFRPKKAPFAAFGTCSWHHKTCCIEDMTSNFHTCHDEGGHRVPQKIKCLQEQVGLCPHREWKCCTEV</sequence>
<dbReference type="AlphaFoldDB" id="A0A851Z9M5"/>
<feature type="non-terminal residue" evidence="11">
    <location>
        <position position="1"/>
    </location>
</feature>
<evidence type="ECO:0000256" key="4">
    <source>
        <dbReference type="ARBA" id="ARBA00022525"/>
    </source>
</evidence>
<dbReference type="CDD" id="cd21906">
    <property type="entry name" value="BDD2_Gal11"/>
    <property type="match status" value="1"/>
</dbReference>
<accession>A0A851Z9M5</accession>
<organism evidence="11 12">
    <name type="scientific">Halcyon senegalensis</name>
    <dbReference type="NCBI Taxonomy" id="342381"/>
    <lineage>
        <taxon>Eukaryota</taxon>
        <taxon>Metazoa</taxon>
        <taxon>Chordata</taxon>
        <taxon>Craniata</taxon>
        <taxon>Vertebrata</taxon>
        <taxon>Euteleostomi</taxon>
        <taxon>Archelosauria</taxon>
        <taxon>Archosauria</taxon>
        <taxon>Dinosauria</taxon>
        <taxon>Saurischia</taxon>
        <taxon>Theropoda</taxon>
        <taxon>Coelurosauria</taxon>
        <taxon>Aves</taxon>
        <taxon>Neognathae</taxon>
        <taxon>Neoaves</taxon>
        <taxon>Telluraves</taxon>
        <taxon>Coraciimorphae</taxon>
        <taxon>Coraciiformes</taxon>
        <taxon>Alcedinidae</taxon>
        <taxon>Halcyon</taxon>
    </lineage>
</organism>
<name>A0A851Z9M5_9AVES</name>
<keyword evidence="9" id="KW-1015">Disulfide bond</keyword>
<evidence type="ECO:0000256" key="2">
    <source>
        <dbReference type="ARBA" id="ARBA00004613"/>
    </source>
</evidence>
<evidence type="ECO:0000313" key="11">
    <source>
        <dbReference type="EMBL" id="NXD85523.1"/>
    </source>
</evidence>
<evidence type="ECO:0000313" key="12">
    <source>
        <dbReference type="Proteomes" id="UP000648918"/>
    </source>
</evidence>
<keyword evidence="7" id="KW-0211">Defensin</keyword>
<dbReference type="GO" id="GO:0005615">
    <property type="term" value="C:extracellular space"/>
    <property type="evidence" value="ECO:0007669"/>
    <property type="project" value="TreeGrafter"/>
</dbReference>
<feature type="chain" id="PRO_5032447668" evidence="10">
    <location>
        <begin position="23"/>
        <end position="103"/>
    </location>
</feature>
<evidence type="ECO:0000256" key="8">
    <source>
        <dbReference type="ARBA" id="ARBA00023022"/>
    </source>
</evidence>
<dbReference type="EMBL" id="WBNJ01000443">
    <property type="protein sequence ID" value="NXD85523.1"/>
    <property type="molecule type" value="Genomic_DNA"/>
</dbReference>
<keyword evidence="12" id="KW-1185">Reference proteome</keyword>
<dbReference type="OrthoDB" id="9343693at2759"/>
<dbReference type="GO" id="GO:0002227">
    <property type="term" value="P:innate immune response in mucosa"/>
    <property type="evidence" value="ECO:0007669"/>
    <property type="project" value="TreeGrafter"/>
</dbReference>
<proteinExistence type="inferred from homology"/>
<dbReference type="GO" id="GO:0050830">
    <property type="term" value="P:defense response to Gram-positive bacterium"/>
    <property type="evidence" value="ECO:0007669"/>
    <property type="project" value="TreeGrafter"/>
</dbReference>
<evidence type="ECO:0000256" key="6">
    <source>
        <dbReference type="ARBA" id="ARBA00022729"/>
    </source>
</evidence>
<evidence type="ECO:0000256" key="3">
    <source>
        <dbReference type="ARBA" id="ARBA00007371"/>
    </source>
</evidence>
<dbReference type="GO" id="GO:0031731">
    <property type="term" value="F:CCR6 chemokine receptor binding"/>
    <property type="evidence" value="ECO:0007669"/>
    <property type="project" value="TreeGrafter"/>
</dbReference>
<evidence type="ECO:0000256" key="10">
    <source>
        <dbReference type="SAM" id="SignalP"/>
    </source>
</evidence>
<comment type="similarity">
    <text evidence="3">Belongs to the beta-defensin family.</text>
</comment>
<reference evidence="11" key="1">
    <citation type="submission" date="2019-09" db="EMBL/GenBank/DDBJ databases">
        <title>Bird 10,000 Genomes (B10K) Project - Family phase.</title>
        <authorList>
            <person name="Zhang G."/>
        </authorList>
    </citation>
    <scope>NUCLEOTIDE SEQUENCE</scope>
    <source>
        <strain evidence="11">B10K-DU-024-03</strain>
        <tissue evidence="11">Muscle</tissue>
    </source>
</reference>
<evidence type="ECO:0000256" key="7">
    <source>
        <dbReference type="ARBA" id="ARBA00022940"/>
    </source>
</evidence>
<protein>
    <submittedName>
        <fullName evidence="11">GLL11 protein</fullName>
    </submittedName>
</protein>
<dbReference type="GO" id="GO:0050829">
    <property type="term" value="P:defense response to Gram-negative bacterium"/>
    <property type="evidence" value="ECO:0007669"/>
    <property type="project" value="TreeGrafter"/>
</dbReference>
<keyword evidence="5" id="KW-0929">Antimicrobial</keyword>
<evidence type="ECO:0000256" key="9">
    <source>
        <dbReference type="ARBA" id="ARBA00023157"/>
    </source>
</evidence>
<dbReference type="Proteomes" id="UP000648918">
    <property type="component" value="Unassembled WGS sequence"/>
</dbReference>
<evidence type="ECO:0000256" key="5">
    <source>
        <dbReference type="ARBA" id="ARBA00022529"/>
    </source>
</evidence>
<dbReference type="PANTHER" id="PTHR21388">
    <property type="entry name" value="BETA-DEFENSIN-RELATED"/>
    <property type="match status" value="1"/>
</dbReference>
<feature type="signal peptide" evidence="10">
    <location>
        <begin position="1"/>
        <end position="22"/>
    </location>
</feature>
<evidence type="ECO:0000256" key="1">
    <source>
        <dbReference type="ARBA" id="ARBA00004463"/>
    </source>
</evidence>
<comment type="caution">
    <text evidence="11">The sequence shown here is derived from an EMBL/GenBank/DDBJ whole genome shotgun (WGS) entry which is preliminary data.</text>
</comment>
<feature type="non-terminal residue" evidence="11">
    <location>
        <position position="103"/>
    </location>
</feature>
<keyword evidence="4" id="KW-0964">Secreted</keyword>
<dbReference type="PANTHER" id="PTHR21388:SF9">
    <property type="entry name" value="BETA-DEFENSIN 1"/>
    <property type="match status" value="1"/>
</dbReference>